<gene>
    <name evidence="6" type="ORF">FRZ67_12675</name>
</gene>
<keyword evidence="4" id="KW-0145">Chemotaxis</keyword>
<dbReference type="EMBL" id="CP042435">
    <property type="protein sequence ID" value="QEC68113.1"/>
    <property type="molecule type" value="Genomic_DNA"/>
</dbReference>
<evidence type="ECO:0000256" key="3">
    <source>
        <dbReference type="ARBA" id="ARBA00048267"/>
    </source>
</evidence>
<accession>A0A5B8VAW6</accession>
<evidence type="ECO:0000256" key="1">
    <source>
        <dbReference type="ARBA" id="ARBA00022801"/>
    </source>
</evidence>
<sequence length="188" mass="20965">MKDSYKLIVIGGSAGSLQVIFRIFKNIRPGFSIPFLLVLHRNVSYDSALEQLLSFKTSMPVKEIEEKEKIDKGKIYICPADYHVLIENDHSFSLDYSEKINFSRPSIDVVFKSSSEVYKNKLLCILLSGANADGAEGLRYAKEKGSLIIVQDPAEAEVSYMPEQALELTTADHILNSRDIGAFINSLA</sequence>
<feature type="active site" evidence="4">
    <location>
        <position position="13"/>
    </location>
</feature>
<dbReference type="PROSITE" id="PS50122">
    <property type="entry name" value="CHEB"/>
    <property type="match status" value="1"/>
</dbReference>
<dbReference type="InterPro" id="IPR000673">
    <property type="entry name" value="Sig_transdc_resp-reg_Me-estase"/>
</dbReference>
<reference evidence="6 7" key="1">
    <citation type="journal article" date="2016" name="Int. J. Syst. Evol. Microbiol.">
        <title>Panacibacter ginsenosidivorans gen. nov., sp. nov., with ginsenoside converting activity isolated from soil of a ginseng field.</title>
        <authorList>
            <person name="Siddiqi M.Z."/>
            <person name="Muhammad Shafi S."/>
            <person name="Choi K.D."/>
            <person name="Im W.T."/>
        </authorList>
    </citation>
    <scope>NUCLEOTIDE SEQUENCE [LARGE SCALE GENOMIC DNA]</scope>
    <source>
        <strain evidence="6 7">Gsoil1550</strain>
    </source>
</reference>
<proteinExistence type="predicted"/>
<dbReference type="KEGG" id="pgin:FRZ67_12675"/>
<dbReference type="PANTHER" id="PTHR42872">
    <property type="entry name" value="PROTEIN-GLUTAMATE METHYLESTERASE/PROTEIN-GLUTAMINE GLUTAMINASE"/>
    <property type="match status" value="1"/>
</dbReference>
<keyword evidence="1 4" id="KW-0378">Hydrolase</keyword>
<dbReference type="Proteomes" id="UP000321533">
    <property type="component" value="Chromosome"/>
</dbReference>
<dbReference type="PANTHER" id="PTHR42872:SF3">
    <property type="entry name" value="PROTEIN-GLUTAMATE METHYLESTERASE_PROTEIN-GLUTAMINE GLUTAMINASE 1"/>
    <property type="match status" value="1"/>
</dbReference>
<dbReference type="GO" id="GO:0005737">
    <property type="term" value="C:cytoplasm"/>
    <property type="evidence" value="ECO:0007669"/>
    <property type="project" value="InterPro"/>
</dbReference>
<evidence type="ECO:0000256" key="2">
    <source>
        <dbReference type="ARBA" id="ARBA00039140"/>
    </source>
</evidence>
<dbReference type="EC" id="3.1.1.61" evidence="2"/>
<dbReference type="InterPro" id="IPR035909">
    <property type="entry name" value="CheB_C"/>
</dbReference>
<evidence type="ECO:0000313" key="6">
    <source>
        <dbReference type="EMBL" id="QEC68113.1"/>
    </source>
</evidence>
<dbReference type="AlphaFoldDB" id="A0A5B8VAW6"/>
<dbReference type="GO" id="GO:0006935">
    <property type="term" value="P:chemotaxis"/>
    <property type="evidence" value="ECO:0007669"/>
    <property type="project" value="UniProtKB-UniRule"/>
</dbReference>
<keyword evidence="7" id="KW-1185">Reference proteome</keyword>
<evidence type="ECO:0000259" key="5">
    <source>
        <dbReference type="PROSITE" id="PS50122"/>
    </source>
</evidence>
<evidence type="ECO:0000313" key="7">
    <source>
        <dbReference type="Proteomes" id="UP000321533"/>
    </source>
</evidence>
<name>A0A5B8VAW6_9BACT</name>
<dbReference type="Pfam" id="PF01339">
    <property type="entry name" value="CheB_methylest"/>
    <property type="match status" value="1"/>
</dbReference>
<dbReference type="Gene3D" id="3.40.50.180">
    <property type="entry name" value="Methylesterase CheB, C-terminal domain"/>
    <property type="match status" value="1"/>
</dbReference>
<dbReference type="OrthoDB" id="1524092at2"/>
<dbReference type="GO" id="GO:0000156">
    <property type="term" value="F:phosphorelay response regulator activity"/>
    <property type="evidence" value="ECO:0007669"/>
    <property type="project" value="InterPro"/>
</dbReference>
<protein>
    <recommendedName>
        <fullName evidence="2">protein-glutamate methylesterase</fullName>
        <ecNumber evidence="2">3.1.1.61</ecNumber>
    </recommendedName>
</protein>
<feature type="active site" evidence="4">
    <location>
        <position position="40"/>
    </location>
</feature>
<dbReference type="GO" id="GO:0008984">
    <property type="term" value="F:protein-glutamate methylesterase activity"/>
    <property type="evidence" value="ECO:0007669"/>
    <property type="project" value="UniProtKB-EC"/>
</dbReference>
<feature type="domain" description="CheB-type methylesterase" evidence="5">
    <location>
        <begin position="1"/>
        <end position="188"/>
    </location>
</feature>
<dbReference type="RefSeq" id="WP_147189920.1">
    <property type="nucleotide sequence ID" value="NZ_CP042435.1"/>
</dbReference>
<organism evidence="6 7">
    <name type="scientific">Panacibacter ginsenosidivorans</name>
    <dbReference type="NCBI Taxonomy" id="1813871"/>
    <lineage>
        <taxon>Bacteria</taxon>
        <taxon>Pseudomonadati</taxon>
        <taxon>Bacteroidota</taxon>
        <taxon>Chitinophagia</taxon>
        <taxon>Chitinophagales</taxon>
        <taxon>Chitinophagaceae</taxon>
        <taxon>Panacibacter</taxon>
    </lineage>
</organism>
<dbReference type="CDD" id="cd16433">
    <property type="entry name" value="CheB"/>
    <property type="match status" value="1"/>
</dbReference>
<comment type="catalytic activity">
    <reaction evidence="3">
        <text>[protein]-L-glutamate 5-O-methyl ester + H2O = L-glutamyl-[protein] + methanol + H(+)</text>
        <dbReference type="Rhea" id="RHEA:23236"/>
        <dbReference type="Rhea" id="RHEA-COMP:10208"/>
        <dbReference type="Rhea" id="RHEA-COMP:10311"/>
        <dbReference type="ChEBI" id="CHEBI:15377"/>
        <dbReference type="ChEBI" id="CHEBI:15378"/>
        <dbReference type="ChEBI" id="CHEBI:17790"/>
        <dbReference type="ChEBI" id="CHEBI:29973"/>
        <dbReference type="ChEBI" id="CHEBI:82795"/>
        <dbReference type="EC" id="3.1.1.61"/>
    </reaction>
</comment>
<evidence type="ECO:0000256" key="4">
    <source>
        <dbReference type="PROSITE-ProRule" id="PRU00050"/>
    </source>
</evidence>
<dbReference type="SUPFAM" id="SSF52738">
    <property type="entry name" value="Methylesterase CheB, C-terminal domain"/>
    <property type="match status" value="1"/>
</dbReference>
<feature type="active site" evidence="4">
    <location>
        <position position="133"/>
    </location>
</feature>